<dbReference type="PANTHER" id="PTHR11918:SF45">
    <property type="entry name" value="THREONYLCARBAMOYLADENOSINE TRNA METHYLTHIOTRANSFERASE"/>
    <property type="match status" value="1"/>
</dbReference>
<comment type="similarity">
    <text evidence="14">Belongs to the methylthiotransferase family. MtaB subfamily.</text>
</comment>
<dbReference type="FunFam" id="3.40.50.12160:FF:000004">
    <property type="entry name" value="Threonylcarbamoyladenosine tRNA methylthiotransferase MtaB"/>
    <property type="match status" value="1"/>
</dbReference>
<dbReference type="InterPro" id="IPR006467">
    <property type="entry name" value="MiaB-like_bact"/>
</dbReference>
<dbReference type="InterPro" id="IPR023404">
    <property type="entry name" value="rSAM_horseshoe"/>
</dbReference>
<dbReference type="NCBIfam" id="TIGR01579">
    <property type="entry name" value="MiaB-like-C"/>
    <property type="match status" value="1"/>
</dbReference>
<evidence type="ECO:0000256" key="9">
    <source>
        <dbReference type="ARBA" id="ARBA00022723"/>
    </source>
</evidence>
<comment type="function">
    <text evidence="2">Catalyzes the methylthiolation of N6-threonylcarbamoyladenosine (t(6)A), leading to the formation of 2-methylthio-N6-threonylcarbamoyladenosine (ms(2)t(6)A) at position 37 in tRNAs that read codons beginning with adenine.</text>
</comment>
<evidence type="ECO:0000256" key="11">
    <source>
        <dbReference type="ARBA" id="ARBA00023014"/>
    </source>
</evidence>
<dbReference type="HOGENOM" id="CLU_018697_1_0_7"/>
<dbReference type="CDD" id="cd01335">
    <property type="entry name" value="Radical_SAM"/>
    <property type="match status" value="1"/>
</dbReference>
<protein>
    <recommendedName>
        <fullName evidence="15">Threonylcarbamoyladenosine tRNA methylthiotransferase MtaB</fullName>
        <ecNumber evidence="3">2.8.4.5</ecNumber>
    </recommendedName>
    <alternativeName>
        <fullName evidence="12">tRNA-t(6)A37 methylthiotransferase</fullName>
    </alternativeName>
</protein>
<evidence type="ECO:0000256" key="2">
    <source>
        <dbReference type="ARBA" id="ARBA00002399"/>
    </source>
</evidence>
<evidence type="ECO:0000256" key="1">
    <source>
        <dbReference type="ARBA" id="ARBA00001966"/>
    </source>
</evidence>
<dbReference type="InterPro" id="IPR007197">
    <property type="entry name" value="rSAM"/>
</dbReference>
<dbReference type="InterPro" id="IPR058240">
    <property type="entry name" value="rSAM_sf"/>
</dbReference>
<keyword evidence="9" id="KW-0479">Metal-binding</keyword>
<dbReference type="NCBIfam" id="TIGR00089">
    <property type="entry name" value="MiaB/RimO family radical SAM methylthiotransferase"/>
    <property type="match status" value="1"/>
</dbReference>
<evidence type="ECO:0000259" key="17">
    <source>
        <dbReference type="PROSITE" id="PS51918"/>
    </source>
</evidence>
<dbReference type="GO" id="GO:0008168">
    <property type="term" value="F:methyltransferase activity"/>
    <property type="evidence" value="ECO:0007669"/>
    <property type="project" value="UniProtKB-KW"/>
</dbReference>
<dbReference type="Proteomes" id="UP000035036">
    <property type="component" value="Chromosome"/>
</dbReference>
<sequence length="432" mass="47882">MKHRVSIATLGCKTNQYESAAIAERLETAGYEVVSFDAGAELVIVNTCTVTAATDSQSRNLIRRARRLNPEARVVVTGCYAQVAPEKLINLPGVALVIGNAEKKEFLELLGDIADTPRIKVGDMREARDAVALPLSRFPDRSRAFVQIQNGCNAFCSYCIIPYARGRSRSLPPAQVVSQVRELVQAGYPEIVLTGIHIGGYGADLTPATSLQDLVVLLEEQTDVRRLRIGSVEPTEITTTLVDRVARSKVICPHFHIPLQSGSDTVLERMNRSYDTVFFRRVVEGIHHRMPTAAIGLDVIVGFPGETEDEFDETFRFIEELPVTHLHVFPFSRRPGTPAATYSDQVSGAVAKERAARLRALGERKTRAYSEQFIGQEVEVVEESGQPSGWRKGLTRHYLPAFFKSPEEQAGHCVWVRVLRLSDRGLEGELIE</sequence>
<comment type="cofactor">
    <cofactor evidence="1">
        <name>[4Fe-4S] cluster</name>
        <dbReference type="ChEBI" id="CHEBI:49883"/>
    </cofactor>
</comment>
<dbReference type="InterPro" id="IPR038135">
    <property type="entry name" value="Methylthiotransferase_N_sf"/>
</dbReference>
<evidence type="ECO:0000256" key="15">
    <source>
        <dbReference type="ARBA" id="ARBA00069898"/>
    </source>
</evidence>
<dbReference type="Gene3D" id="3.40.50.12160">
    <property type="entry name" value="Methylthiotransferase, N-terminal domain"/>
    <property type="match status" value="1"/>
</dbReference>
<name>A0A0B5FI99_9BACT</name>
<reference evidence="18 19" key="1">
    <citation type="journal article" date="2015" name="Genome Announc.">
        <title>Genomes of Geoalkalibacter ferrihydriticus Z-0531T and Geoalkalibacter subterraneus Red1T, Two Haloalkaliphilic Metal-Reducing Deltaproteobacteria.</title>
        <authorList>
            <person name="Badalamenti J.P."/>
            <person name="Krajmalnik-Brown R."/>
            <person name="Torres C.I."/>
            <person name="Bond D.R."/>
        </authorList>
    </citation>
    <scope>NUCLEOTIDE SEQUENCE [LARGE SCALE GENOMIC DNA]</scope>
    <source>
        <strain evidence="18 19">Red1</strain>
    </source>
</reference>
<evidence type="ECO:0000313" key="19">
    <source>
        <dbReference type="Proteomes" id="UP000035036"/>
    </source>
</evidence>
<evidence type="ECO:0000256" key="3">
    <source>
        <dbReference type="ARBA" id="ARBA00013273"/>
    </source>
</evidence>
<evidence type="ECO:0000256" key="14">
    <source>
        <dbReference type="ARBA" id="ARBA00061574"/>
    </source>
</evidence>
<dbReference type="SFLD" id="SFLDS00029">
    <property type="entry name" value="Radical_SAM"/>
    <property type="match status" value="1"/>
</dbReference>
<dbReference type="PANTHER" id="PTHR11918">
    <property type="entry name" value="RADICAL SAM PROTEINS"/>
    <property type="match status" value="1"/>
</dbReference>
<feature type="domain" description="Radical SAM core" evidence="17">
    <location>
        <begin position="138"/>
        <end position="368"/>
    </location>
</feature>
<evidence type="ECO:0000313" key="18">
    <source>
        <dbReference type="EMBL" id="AJF07053.1"/>
    </source>
</evidence>
<dbReference type="Gene3D" id="3.80.30.20">
    <property type="entry name" value="tm_1862 like domain"/>
    <property type="match status" value="1"/>
</dbReference>
<proteinExistence type="inferred from homology"/>
<gene>
    <name evidence="18" type="ORF">GSUB_11450</name>
</gene>
<dbReference type="EMBL" id="CP010311">
    <property type="protein sequence ID" value="AJF07053.1"/>
    <property type="molecule type" value="Genomic_DNA"/>
</dbReference>
<dbReference type="SMART" id="SM00729">
    <property type="entry name" value="Elp3"/>
    <property type="match status" value="1"/>
</dbReference>
<dbReference type="RefSeq" id="WP_040200894.1">
    <property type="nucleotide sequence ID" value="NZ_CP010311.1"/>
</dbReference>
<dbReference type="GO" id="GO:0035598">
    <property type="term" value="F:tRNA (N(6)-L-threonylcarbamoyladenosine(37)-C(2))-methylthiotransferase activity"/>
    <property type="evidence" value="ECO:0007669"/>
    <property type="project" value="UniProtKB-EC"/>
</dbReference>
<dbReference type="SFLD" id="SFLDG01061">
    <property type="entry name" value="methylthiotransferase"/>
    <property type="match status" value="1"/>
</dbReference>
<evidence type="ECO:0000259" key="16">
    <source>
        <dbReference type="PROSITE" id="PS51449"/>
    </source>
</evidence>
<evidence type="ECO:0000256" key="10">
    <source>
        <dbReference type="ARBA" id="ARBA00023004"/>
    </source>
</evidence>
<feature type="domain" description="MTTase N-terminal" evidence="16">
    <location>
        <begin position="3"/>
        <end position="115"/>
    </location>
</feature>
<dbReference type="AlphaFoldDB" id="A0A0B5FI99"/>
<keyword evidence="8" id="KW-0819">tRNA processing</keyword>
<keyword evidence="19" id="KW-1185">Reference proteome</keyword>
<keyword evidence="6 18" id="KW-0808">Transferase</keyword>
<evidence type="ECO:0000256" key="6">
    <source>
        <dbReference type="ARBA" id="ARBA00022679"/>
    </source>
</evidence>
<dbReference type="PROSITE" id="PS51449">
    <property type="entry name" value="MTTASE_N"/>
    <property type="match status" value="1"/>
</dbReference>
<dbReference type="KEGG" id="gsb:GSUB_11450"/>
<dbReference type="InterPro" id="IPR006638">
    <property type="entry name" value="Elp3/MiaA/NifB-like_rSAM"/>
</dbReference>
<dbReference type="GO" id="GO:0051539">
    <property type="term" value="F:4 iron, 4 sulfur cluster binding"/>
    <property type="evidence" value="ECO:0007669"/>
    <property type="project" value="UniProtKB-KW"/>
</dbReference>
<evidence type="ECO:0000256" key="8">
    <source>
        <dbReference type="ARBA" id="ARBA00022694"/>
    </source>
</evidence>
<evidence type="ECO:0000256" key="4">
    <source>
        <dbReference type="ARBA" id="ARBA00022485"/>
    </source>
</evidence>
<dbReference type="SUPFAM" id="SSF102114">
    <property type="entry name" value="Radical SAM enzymes"/>
    <property type="match status" value="1"/>
</dbReference>
<keyword evidence="7" id="KW-0949">S-adenosyl-L-methionine</keyword>
<dbReference type="FunFam" id="3.80.30.20:FF:000001">
    <property type="entry name" value="tRNA-2-methylthio-N(6)-dimethylallyladenosine synthase 2"/>
    <property type="match status" value="1"/>
</dbReference>
<dbReference type="EC" id="2.8.4.5" evidence="3"/>
<organism evidence="18 19">
    <name type="scientific">Geoalkalibacter subterraneus</name>
    <dbReference type="NCBI Taxonomy" id="483547"/>
    <lineage>
        <taxon>Bacteria</taxon>
        <taxon>Pseudomonadati</taxon>
        <taxon>Thermodesulfobacteriota</taxon>
        <taxon>Desulfuromonadia</taxon>
        <taxon>Desulfuromonadales</taxon>
        <taxon>Geoalkalibacteraceae</taxon>
        <taxon>Geoalkalibacter</taxon>
    </lineage>
</organism>
<keyword evidence="18" id="KW-0489">Methyltransferase</keyword>
<evidence type="ECO:0000256" key="13">
    <source>
        <dbReference type="ARBA" id="ARBA00051661"/>
    </source>
</evidence>
<dbReference type="PROSITE" id="PS01278">
    <property type="entry name" value="MTTASE_RADICAL"/>
    <property type="match status" value="1"/>
</dbReference>
<evidence type="ECO:0000256" key="5">
    <source>
        <dbReference type="ARBA" id="ARBA00022490"/>
    </source>
</evidence>
<evidence type="ECO:0000256" key="12">
    <source>
        <dbReference type="ARBA" id="ARBA00031213"/>
    </source>
</evidence>
<dbReference type="Pfam" id="PF00919">
    <property type="entry name" value="UPF0004"/>
    <property type="match status" value="1"/>
</dbReference>
<keyword evidence="11" id="KW-0411">Iron-sulfur</keyword>
<dbReference type="InterPro" id="IPR005839">
    <property type="entry name" value="Methylthiotransferase"/>
</dbReference>
<dbReference type="STRING" id="483547.GSUB_11450"/>
<dbReference type="SFLD" id="SFLDG01082">
    <property type="entry name" value="B12-binding_domain_containing"/>
    <property type="match status" value="1"/>
</dbReference>
<dbReference type="GO" id="GO:0032259">
    <property type="term" value="P:methylation"/>
    <property type="evidence" value="ECO:0007669"/>
    <property type="project" value="UniProtKB-KW"/>
</dbReference>
<dbReference type="InterPro" id="IPR013848">
    <property type="entry name" value="Methylthiotransferase_N"/>
</dbReference>
<dbReference type="GO" id="GO:0046872">
    <property type="term" value="F:metal ion binding"/>
    <property type="evidence" value="ECO:0007669"/>
    <property type="project" value="UniProtKB-KW"/>
</dbReference>
<evidence type="ECO:0000256" key="7">
    <source>
        <dbReference type="ARBA" id="ARBA00022691"/>
    </source>
</evidence>
<keyword evidence="5" id="KW-0963">Cytoplasm</keyword>
<keyword evidence="4" id="KW-0004">4Fe-4S</keyword>
<dbReference type="PROSITE" id="PS51918">
    <property type="entry name" value="RADICAL_SAM"/>
    <property type="match status" value="1"/>
</dbReference>
<keyword evidence="10" id="KW-0408">Iron</keyword>
<dbReference type="InterPro" id="IPR020612">
    <property type="entry name" value="Methylthiotransferase_CS"/>
</dbReference>
<accession>A0A0B5FI99</accession>
<comment type="catalytic activity">
    <reaction evidence="13">
        <text>N(6)-L-threonylcarbamoyladenosine(37) in tRNA + (sulfur carrier)-SH + AH2 + 2 S-adenosyl-L-methionine = 2-methylsulfanyl-N(6)-L-threonylcarbamoyladenosine(37) in tRNA + (sulfur carrier)-H + 5'-deoxyadenosine + L-methionine + A + S-adenosyl-L-homocysteine + 2 H(+)</text>
        <dbReference type="Rhea" id="RHEA:37075"/>
        <dbReference type="Rhea" id="RHEA-COMP:10163"/>
        <dbReference type="Rhea" id="RHEA-COMP:11092"/>
        <dbReference type="Rhea" id="RHEA-COMP:14737"/>
        <dbReference type="Rhea" id="RHEA-COMP:14739"/>
        <dbReference type="ChEBI" id="CHEBI:13193"/>
        <dbReference type="ChEBI" id="CHEBI:15378"/>
        <dbReference type="ChEBI" id="CHEBI:17319"/>
        <dbReference type="ChEBI" id="CHEBI:17499"/>
        <dbReference type="ChEBI" id="CHEBI:29917"/>
        <dbReference type="ChEBI" id="CHEBI:57844"/>
        <dbReference type="ChEBI" id="CHEBI:57856"/>
        <dbReference type="ChEBI" id="CHEBI:59789"/>
        <dbReference type="ChEBI" id="CHEBI:64428"/>
        <dbReference type="ChEBI" id="CHEBI:74418"/>
        <dbReference type="ChEBI" id="CHEBI:74420"/>
        <dbReference type="EC" id="2.8.4.5"/>
    </reaction>
</comment>
<dbReference type="OrthoDB" id="9805215at2"/>
<dbReference type="Pfam" id="PF04055">
    <property type="entry name" value="Radical_SAM"/>
    <property type="match status" value="1"/>
</dbReference>